<accession>A0ABV8RG94</accession>
<protein>
    <submittedName>
        <fullName evidence="8">Cytochrome b/b6 domain-containing protein</fullName>
    </submittedName>
</protein>
<dbReference type="Proteomes" id="UP001595887">
    <property type="component" value="Unassembled WGS sequence"/>
</dbReference>
<evidence type="ECO:0000256" key="2">
    <source>
        <dbReference type="ARBA" id="ARBA00022475"/>
    </source>
</evidence>
<dbReference type="RefSeq" id="WP_381421073.1">
    <property type="nucleotide sequence ID" value="NZ_JBHSDH010000010.1"/>
</dbReference>
<comment type="caution">
    <text evidence="8">The sequence shown here is derived from an EMBL/GenBank/DDBJ whole genome shotgun (WGS) entry which is preliminary data.</text>
</comment>
<feature type="transmembrane region" description="Helical" evidence="6">
    <location>
        <begin position="27"/>
        <end position="47"/>
    </location>
</feature>
<feature type="transmembrane region" description="Helical" evidence="6">
    <location>
        <begin position="123"/>
        <end position="145"/>
    </location>
</feature>
<dbReference type="Pfam" id="PF01292">
    <property type="entry name" value="Ni_hydr_CYTB"/>
    <property type="match status" value="1"/>
</dbReference>
<dbReference type="InterPro" id="IPR051542">
    <property type="entry name" value="Hydrogenase_cytochrome"/>
</dbReference>
<evidence type="ECO:0000313" key="9">
    <source>
        <dbReference type="Proteomes" id="UP001595887"/>
    </source>
</evidence>
<keyword evidence="2" id="KW-1003">Cell membrane</keyword>
<proteinExistence type="predicted"/>
<keyword evidence="5 6" id="KW-0472">Membrane</keyword>
<sequence>MSEAHKPAMPPPAKQPSAIRHPLTVRLWHWANAAALMILLMSGLMIFNAHPRLYWGEYGAHDDPAWFEIGDDQGRGFIQIGDRRLDSTGILGVYEGADGTLKTHAFPYWATIPSEYSLADARLWHLAFAWIFSLALMLYLIAGLLKGHIRDSLHITRQEWRPAHIWQDIKDHLRLRFAKGDEAGHYNILQKFSYIAVIFLMLPMMIFTGLAMSPAMNAAWPWLIDIFGGRQSARSLHFLIAFSLIGFFAVHMVMVLLAGPVKHIRAMVTGRPPRNDA</sequence>
<evidence type="ECO:0000259" key="7">
    <source>
        <dbReference type="Pfam" id="PF01292"/>
    </source>
</evidence>
<dbReference type="PANTHER" id="PTHR30485:SF1">
    <property type="entry name" value="CYTOCHROME YDHU-RELATED"/>
    <property type="match status" value="1"/>
</dbReference>
<dbReference type="EMBL" id="JBHSDH010000010">
    <property type="protein sequence ID" value="MFC4291296.1"/>
    <property type="molecule type" value="Genomic_DNA"/>
</dbReference>
<dbReference type="InterPro" id="IPR016174">
    <property type="entry name" value="Di-haem_cyt_TM"/>
</dbReference>
<dbReference type="Gene3D" id="1.20.950.20">
    <property type="entry name" value="Transmembrane di-heme cytochromes, Chain C"/>
    <property type="match status" value="1"/>
</dbReference>
<evidence type="ECO:0000256" key="4">
    <source>
        <dbReference type="ARBA" id="ARBA00022989"/>
    </source>
</evidence>
<dbReference type="PANTHER" id="PTHR30485">
    <property type="entry name" value="NI/FE-HYDROGENASE 1 B-TYPE CYTOCHROME SUBUNIT"/>
    <property type="match status" value="1"/>
</dbReference>
<feature type="transmembrane region" description="Helical" evidence="6">
    <location>
        <begin position="194"/>
        <end position="216"/>
    </location>
</feature>
<feature type="domain" description="Cytochrome b561 bacterial/Ni-hydrogenase" evidence="7">
    <location>
        <begin position="20"/>
        <end position="270"/>
    </location>
</feature>
<evidence type="ECO:0000256" key="6">
    <source>
        <dbReference type="SAM" id="Phobius"/>
    </source>
</evidence>
<comment type="subcellular location">
    <subcellularLocation>
        <location evidence="1">Cell membrane</location>
        <topology evidence="1">Multi-pass membrane protein</topology>
    </subcellularLocation>
</comment>
<keyword evidence="3 6" id="KW-0812">Transmembrane</keyword>
<organism evidence="8 9">
    <name type="scientific">Sphingorhabdus arenilitoris</name>
    <dbReference type="NCBI Taxonomy" id="1490041"/>
    <lineage>
        <taxon>Bacteria</taxon>
        <taxon>Pseudomonadati</taxon>
        <taxon>Pseudomonadota</taxon>
        <taxon>Alphaproteobacteria</taxon>
        <taxon>Sphingomonadales</taxon>
        <taxon>Sphingomonadaceae</taxon>
        <taxon>Sphingorhabdus</taxon>
    </lineage>
</organism>
<evidence type="ECO:0000256" key="5">
    <source>
        <dbReference type="ARBA" id="ARBA00023136"/>
    </source>
</evidence>
<evidence type="ECO:0000313" key="8">
    <source>
        <dbReference type="EMBL" id="MFC4291296.1"/>
    </source>
</evidence>
<dbReference type="SUPFAM" id="SSF81342">
    <property type="entry name" value="Transmembrane di-heme cytochromes"/>
    <property type="match status" value="1"/>
</dbReference>
<keyword evidence="9" id="KW-1185">Reference proteome</keyword>
<feature type="transmembrane region" description="Helical" evidence="6">
    <location>
        <begin position="236"/>
        <end position="257"/>
    </location>
</feature>
<evidence type="ECO:0000256" key="3">
    <source>
        <dbReference type="ARBA" id="ARBA00022692"/>
    </source>
</evidence>
<reference evidence="9" key="1">
    <citation type="journal article" date="2019" name="Int. J. Syst. Evol. Microbiol.">
        <title>The Global Catalogue of Microorganisms (GCM) 10K type strain sequencing project: providing services to taxonomists for standard genome sequencing and annotation.</title>
        <authorList>
            <consortium name="The Broad Institute Genomics Platform"/>
            <consortium name="The Broad Institute Genome Sequencing Center for Infectious Disease"/>
            <person name="Wu L."/>
            <person name="Ma J."/>
        </authorList>
    </citation>
    <scope>NUCLEOTIDE SEQUENCE [LARGE SCALE GENOMIC DNA]</scope>
    <source>
        <strain evidence="9">CECT 8531</strain>
    </source>
</reference>
<keyword evidence="4 6" id="KW-1133">Transmembrane helix</keyword>
<evidence type="ECO:0000256" key="1">
    <source>
        <dbReference type="ARBA" id="ARBA00004651"/>
    </source>
</evidence>
<dbReference type="InterPro" id="IPR011577">
    <property type="entry name" value="Cyt_b561_bac/Ni-Hgenase"/>
</dbReference>
<name>A0ABV8RG94_9SPHN</name>
<gene>
    <name evidence="8" type="ORF">ACFOWX_02590</name>
</gene>